<feature type="transmembrane region" description="Helical" evidence="7">
    <location>
        <begin position="690"/>
        <end position="709"/>
    </location>
</feature>
<dbReference type="SUPFAM" id="SSF101898">
    <property type="entry name" value="NHL repeat"/>
    <property type="match status" value="1"/>
</dbReference>
<dbReference type="AlphaFoldDB" id="A0A9D1LJB0"/>
<proteinExistence type="predicted"/>
<feature type="transmembrane region" description="Helical" evidence="7">
    <location>
        <begin position="829"/>
        <end position="850"/>
    </location>
</feature>
<evidence type="ECO:0000256" key="4">
    <source>
        <dbReference type="ARBA" id="ARBA00022692"/>
    </source>
</evidence>
<feature type="transmembrane region" description="Helical" evidence="7">
    <location>
        <begin position="803"/>
        <end position="823"/>
    </location>
</feature>
<dbReference type="SUPFAM" id="SSF103473">
    <property type="entry name" value="MFS general substrate transporter"/>
    <property type="match status" value="1"/>
</dbReference>
<gene>
    <name evidence="9" type="ORF">IAB67_00285</name>
</gene>
<feature type="transmembrane region" description="Helical" evidence="7">
    <location>
        <begin position="663"/>
        <end position="684"/>
    </location>
</feature>
<keyword evidence="4 7" id="KW-0812">Transmembrane</keyword>
<dbReference type="EMBL" id="DVMR01000004">
    <property type="protein sequence ID" value="HIU42718.1"/>
    <property type="molecule type" value="Genomic_DNA"/>
</dbReference>
<dbReference type="Proteomes" id="UP000824073">
    <property type="component" value="Unassembled WGS sequence"/>
</dbReference>
<dbReference type="Gene3D" id="1.20.1250.20">
    <property type="entry name" value="MFS general substrate transporter like domains"/>
    <property type="match status" value="1"/>
</dbReference>
<name>A0A9D1LJB0_9CLOT</name>
<feature type="transmembrane region" description="Helical" evidence="7">
    <location>
        <begin position="569"/>
        <end position="589"/>
    </location>
</feature>
<evidence type="ECO:0000313" key="10">
    <source>
        <dbReference type="Proteomes" id="UP000824073"/>
    </source>
</evidence>
<sequence>GFYYAQSIVADEDGNLYVHDRLLNENGKDIDSERIVVFNHAGRFQEYLFEEPHDTDTQGENRNQLYALTYLDGALQMVRVETDSFTLYQIDLENGHLDAVQSYRYEDAFRVLMAFAVSPDGQVYFSDKYGSVWQASADSAHICLYDASQYGDENFYSMVTDIGCDAEGNVYFNDIGRREIGCLLADGSVKTIISRGEPMTEMPEDFNILPIYSAFSVAEDGTVSVAYSDSYYDSELNEQVYNYNLFIKNADGTVQFNGAEANKTLSVQVRGWLCCAALVVLAVLAGVSIVRLITWLSRAKLSFSAMMQIAVIATALLTALPVSTVIINDTSTRYTDSMMSQMSIMATLMARDLRAEDIQSIESPQDYWSEAYQRIDASVKEILRDELTEDRGIYCIMYREYNDIVCTLYSDEGLNGVMSPMEGSYEGSAEEGIYNTGELVQISAYSSAEGHYMFTIAPVFDDAGDVIALIEVGTDLYAYNEANNALIRELLLKVLMFIITMILLFSESTVFFSALQRSRRERKRKLSQDVGIIRPIAFLVFFAGNMSTTFLPVYGKQLWTSAMGIQEEIAIALPLSAEVLFAALFSVLGGFIVDRVGTKRLIVIGSIILTGGLVMCGFVPTLWLLIAGNAILGVGEGLMLVSLNTFISNYGEEEQRNRGFSGYNAAYLSGMNCGTVIGSLIAEWLGYRPVFYIGGAILVAGIVMIIVCLRRQTTSGEHEEKEVAGMSTVRFMLSPRVLIFFIFMLMPYLICASFLSYFFPIYGEENGLSTSFVAQAFLLAGVISIYLGPVLTKVVSNRLGARWSLVLSTAMYVAGFTFFAIHPSIATCFIIIALLAVADSFGLSMQAVYFSALPEVQRYGAGKAMGINSAVENIAQTLGPIIFASLLLLGAERGILLMAQIVGVLLVVFVISCLLDRQKNRSGKEVKENVRL</sequence>
<dbReference type="PANTHER" id="PTHR23517:SF3">
    <property type="entry name" value="INTEGRAL MEMBRANE TRANSPORT PROTEIN"/>
    <property type="match status" value="1"/>
</dbReference>
<feature type="transmembrane region" description="Helical" evidence="7">
    <location>
        <begin position="895"/>
        <end position="915"/>
    </location>
</feature>
<feature type="transmembrane region" description="Helical" evidence="7">
    <location>
        <begin position="269"/>
        <end position="293"/>
    </location>
</feature>
<feature type="non-terminal residue" evidence="9">
    <location>
        <position position="1"/>
    </location>
</feature>
<dbReference type="InterPro" id="IPR011701">
    <property type="entry name" value="MFS"/>
</dbReference>
<keyword evidence="2" id="KW-0813">Transport</keyword>
<dbReference type="Gene3D" id="2.120.10.30">
    <property type="entry name" value="TolB, C-terminal domain"/>
    <property type="match status" value="1"/>
</dbReference>
<reference evidence="9" key="1">
    <citation type="submission" date="2020-10" db="EMBL/GenBank/DDBJ databases">
        <authorList>
            <person name="Gilroy R."/>
        </authorList>
    </citation>
    <scope>NUCLEOTIDE SEQUENCE</scope>
    <source>
        <strain evidence="9">CHK191-8634</strain>
    </source>
</reference>
<organism evidence="9 10">
    <name type="scientific">Candidatus Ventrousia excrementavium</name>
    <dbReference type="NCBI Taxonomy" id="2840961"/>
    <lineage>
        <taxon>Bacteria</taxon>
        <taxon>Bacillati</taxon>
        <taxon>Bacillota</taxon>
        <taxon>Clostridia</taxon>
        <taxon>Eubacteriales</taxon>
        <taxon>Clostridiaceae</taxon>
        <taxon>Clostridiaceae incertae sedis</taxon>
        <taxon>Candidatus Ventrousia</taxon>
    </lineage>
</organism>
<accession>A0A9D1LJB0</accession>
<dbReference type="InterPro" id="IPR050171">
    <property type="entry name" value="MFS_Transporters"/>
</dbReference>
<comment type="subcellular location">
    <subcellularLocation>
        <location evidence="1">Cell membrane</location>
        <topology evidence="1">Multi-pass membrane protein</topology>
    </subcellularLocation>
</comment>
<dbReference type="InterPro" id="IPR020846">
    <property type="entry name" value="MFS_dom"/>
</dbReference>
<dbReference type="CDD" id="cd17325">
    <property type="entry name" value="MFS_MdtG_SLC18_like"/>
    <property type="match status" value="1"/>
</dbReference>
<feature type="transmembrane region" description="Helical" evidence="7">
    <location>
        <begin position="601"/>
        <end position="624"/>
    </location>
</feature>
<evidence type="ECO:0000259" key="8">
    <source>
        <dbReference type="PROSITE" id="PS50850"/>
    </source>
</evidence>
<evidence type="ECO:0000256" key="3">
    <source>
        <dbReference type="ARBA" id="ARBA00022475"/>
    </source>
</evidence>
<dbReference type="Pfam" id="PF07690">
    <property type="entry name" value="MFS_1"/>
    <property type="match status" value="1"/>
</dbReference>
<feature type="transmembrane region" description="Helical" evidence="7">
    <location>
        <begin position="536"/>
        <end position="554"/>
    </location>
</feature>
<feature type="transmembrane region" description="Helical" evidence="7">
    <location>
        <begin position="870"/>
        <end position="889"/>
    </location>
</feature>
<evidence type="ECO:0000256" key="2">
    <source>
        <dbReference type="ARBA" id="ARBA00022448"/>
    </source>
</evidence>
<keyword evidence="6 7" id="KW-0472">Membrane</keyword>
<evidence type="ECO:0000256" key="1">
    <source>
        <dbReference type="ARBA" id="ARBA00004651"/>
    </source>
</evidence>
<feature type="transmembrane region" description="Helical" evidence="7">
    <location>
        <begin position="305"/>
        <end position="327"/>
    </location>
</feature>
<feature type="transmembrane region" description="Helical" evidence="7">
    <location>
        <begin position="772"/>
        <end position="791"/>
    </location>
</feature>
<keyword evidence="5 7" id="KW-1133">Transmembrane helix</keyword>
<dbReference type="GO" id="GO:0005886">
    <property type="term" value="C:plasma membrane"/>
    <property type="evidence" value="ECO:0007669"/>
    <property type="project" value="UniProtKB-SubCell"/>
</dbReference>
<protein>
    <submittedName>
        <fullName evidence="9">MFS transporter</fullName>
    </submittedName>
</protein>
<evidence type="ECO:0000313" key="9">
    <source>
        <dbReference type="EMBL" id="HIU42718.1"/>
    </source>
</evidence>
<dbReference type="GO" id="GO:0022857">
    <property type="term" value="F:transmembrane transporter activity"/>
    <property type="evidence" value="ECO:0007669"/>
    <property type="project" value="InterPro"/>
</dbReference>
<evidence type="ECO:0000256" key="5">
    <source>
        <dbReference type="ARBA" id="ARBA00022989"/>
    </source>
</evidence>
<comment type="caution">
    <text evidence="9">The sequence shown here is derived from an EMBL/GenBank/DDBJ whole genome shotgun (WGS) entry which is preliminary data.</text>
</comment>
<reference evidence="9" key="2">
    <citation type="journal article" date="2021" name="PeerJ">
        <title>Extensive microbial diversity within the chicken gut microbiome revealed by metagenomics and culture.</title>
        <authorList>
            <person name="Gilroy R."/>
            <person name="Ravi A."/>
            <person name="Getino M."/>
            <person name="Pursley I."/>
            <person name="Horton D.L."/>
            <person name="Alikhan N.F."/>
            <person name="Baker D."/>
            <person name="Gharbi K."/>
            <person name="Hall N."/>
            <person name="Watson M."/>
            <person name="Adriaenssens E.M."/>
            <person name="Foster-Nyarko E."/>
            <person name="Jarju S."/>
            <person name="Secka A."/>
            <person name="Antonio M."/>
            <person name="Oren A."/>
            <person name="Chaudhuri R.R."/>
            <person name="La Ragione R."/>
            <person name="Hildebrand F."/>
            <person name="Pallen M.J."/>
        </authorList>
    </citation>
    <scope>NUCLEOTIDE SEQUENCE</scope>
    <source>
        <strain evidence="9">CHK191-8634</strain>
    </source>
</reference>
<dbReference type="PROSITE" id="PS50850">
    <property type="entry name" value="MFS"/>
    <property type="match status" value="1"/>
</dbReference>
<feature type="domain" description="Major facilitator superfamily (MFS) profile" evidence="8">
    <location>
        <begin position="494"/>
        <end position="918"/>
    </location>
</feature>
<dbReference type="InterPro" id="IPR036259">
    <property type="entry name" value="MFS_trans_sf"/>
</dbReference>
<evidence type="ECO:0000256" key="6">
    <source>
        <dbReference type="ARBA" id="ARBA00023136"/>
    </source>
</evidence>
<feature type="transmembrane region" description="Helical" evidence="7">
    <location>
        <begin position="630"/>
        <end position="651"/>
    </location>
</feature>
<dbReference type="PANTHER" id="PTHR23517">
    <property type="entry name" value="RESISTANCE PROTEIN MDTM, PUTATIVE-RELATED-RELATED"/>
    <property type="match status" value="1"/>
</dbReference>
<evidence type="ECO:0000256" key="7">
    <source>
        <dbReference type="SAM" id="Phobius"/>
    </source>
</evidence>
<feature type="transmembrane region" description="Helical" evidence="7">
    <location>
        <begin position="737"/>
        <end position="760"/>
    </location>
</feature>
<dbReference type="InterPro" id="IPR011042">
    <property type="entry name" value="6-blade_b-propeller_TolB-like"/>
</dbReference>
<keyword evidence="3" id="KW-1003">Cell membrane</keyword>